<dbReference type="Gramene" id="TraesCAD_scaffold_071262_01G000100.1">
    <property type="protein sequence ID" value="TraesCAD_scaffold_071262_01G000100.1"/>
    <property type="gene ID" value="TraesCAD_scaffold_071262_01G000100"/>
</dbReference>
<evidence type="ECO:0000259" key="2">
    <source>
        <dbReference type="Pfam" id="PF11250"/>
    </source>
</evidence>
<dbReference type="InterPro" id="IPR046431">
    <property type="entry name" value="FAF_dom"/>
</dbReference>
<dbReference type="Gramene" id="TraesWEE_scaffold_024962_01G000100.1">
    <property type="protein sequence ID" value="TraesWEE_scaffold_024962_01G000100.1"/>
    <property type="gene ID" value="TraesWEE_scaffold_024962_01G000100"/>
</dbReference>
<reference evidence="3" key="2">
    <citation type="submission" date="2018-10" db="UniProtKB">
        <authorList>
            <consortium name="EnsemblPlants"/>
        </authorList>
    </citation>
    <scope>IDENTIFICATION</scope>
</reference>
<dbReference type="Gramene" id="TraesCS3B02G150300.1">
    <property type="protein sequence ID" value="TraesCS3B02G150300.1.cds1"/>
    <property type="gene ID" value="TraesCS3B02G150300"/>
</dbReference>
<reference evidence="3" key="1">
    <citation type="submission" date="2018-08" db="EMBL/GenBank/DDBJ databases">
        <authorList>
            <person name="Rossello M."/>
        </authorList>
    </citation>
    <scope>NUCLEOTIDE SEQUENCE [LARGE SCALE GENOMIC DNA]</scope>
    <source>
        <strain evidence="3">cv. Chinese Spring</strain>
    </source>
</reference>
<proteinExistence type="inferred from homology"/>
<evidence type="ECO:0000256" key="1">
    <source>
        <dbReference type="ARBA" id="ARBA00008690"/>
    </source>
</evidence>
<dbReference type="OrthoDB" id="691965at2759"/>
<dbReference type="Pfam" id="PF11250">
    <property type="entry name" value="FAF"/>
    <property type="match status" value="1"/>
</dbReference>
<dbReference type="PANTHER" id="PTHR33155:SF7">
    <property type="entry name" value="PROTEIN SUGARY ENHANCER 1"/>
    <property type="match status" value="1"/>
</dbReference>
<keyword evidence="4" id="KW-1185">Reference proteome</keyword>
<dbReference type="Gramene" id="TraesPARA_EIv1.0_1012470.1">
    <property type="protein sequence ID" value="TraesPARA_EIv1.0_1012470.1.CDS1"/>
    <property type="gene ID" value="TraesPARA_EIv1.0_1012470"/>
</dbReference>
<dbReference type="EnsemblPlants" id="TraesCS3B02G150300.1">
    <property type="protein sequence ID" value="TraesCS3B02G150300.1.cds1"/>
    <property type="gene ID" value="TraesCS3B02G150300"/>
</dbReference>
<dbReference type="STRING" id="4565.A0A3B6FI59"/>
<name>A0A3B6FI59_WHEAT</name>
<sequence>MLRRTASASAAMVSGYWQREAVGACTESLGSESGDVGGEIEQLPAGAGAGVDEDGHNAGMVELQNLAGKRRRGERRLPPAMPRPAEAFMRAERRGGRLILTQVVRPVERPRKVFCASRADGRLRLRFAEEDALYGEKRQAPESAETESGALVGGCGNGVGFRQAATGTGRRVEIGAVMGI</sequence>
<dbReference type="AlphaFoldDB" id="A0A3B6FI59"/>
<feature type="domain" description="FAF" evidence="2">
    <location>
        <begin position="77"/>
        <end position="127"/>
    </location>
</feature>
<organism evidence="3">
    <name type="scientific">Triticum aestivum</name>
    <name type="common">Wheat</name>
    <dbReference type="NCBI Taxonomy" id="4565"/>
    <lineage>
        <taxon>Eukaryota</taxon>
        <taxon>Viridiplantae</taxon>
        <taxon>Streptophyta</taxon>
        <taxon>Embryophyta</taxon>
        <taxon>Tracheophyta</taxon>
        <taxon>Spermatophyta</taxon>
        <taxon>Magnoliopsida</taxon>
        <taxon>Liliopsida</taxon>
        <taxon>Poales</taxon>
        <taxon>Poaceae</taxon>
        <taxon>BOP clade</taxon>
        <taxon>Pooideae</taxon>
        <taxon>Triticodae</taxon>
        <taxon>Triticeae</taxon>
        <taxon>Triticinae</taxon>
        <taxon>Triticum</taxon>
    </lineage>
</organism>
<comment type="similarity">
    <text evidence="1">Belongs to the fantastic four family.</text>
</comment>
<dbReference type="PANTHER" id="PTHR33155">
    <property type="entry name" value="FANTASTIC FOUR-LIKE PROTEIN (DUF3049)"/>
    <property type="match status" value="1"/>
</dbReference>
<accession>A0A3B6FI59</accession>
<dbReference type="Gramene" id="TraesROB_scaffold_006113_01G000100.1">
    <property type="protein sequence ID" value="TraesROB_scaffold_006113_01G000100.1"/>
    <property type="gene ID" value="TraesROB_scaffold_006113_01G000100"/>
</dbReference>
<protein>
    <recommendedName>
        <fullName evidence="2">FAF domain-containing protein</fullName>
    </recommendedName>
</protein>
<dbReference type="OMA" id="YWQREAV"/>
<dbReference type="InterPro" id="IPR021410">
    <property type="entry name" value="FAF"/>
</dbReference>
<evidence type="ECO:0000313" key="4">
    <source>
        <dbReference type="Proteomes" id="UP000019116"/>
    </source>
</evidence>
<dbReference type="Gramene" id="TraesCLE_scaffold_001514_01G000100.1">
    <property type="protein sequence ID" value="TraesCLE_scaffold_001514_01G000100.1"/>
    <property type="gene ID" value="TraesCLE_scaffold_001514_01G000100"/>
</dbReference>
<dbReference type="Gramene" id="TraesCS3B03G0357000.1">
    <property type="protein sequence ID" value="TraesCS3B03G0357000.1.CDS1"/>
    <property type="gene ID" value="TraesCS3B03G0357000"/>
</dbReference>
<dbReference type="Proteomes" id="UP000019116">
    <property type="component" value="Chromosome 3B"/>
</dbReference>
<evidence type="ECO:0000313" key="3">
    <source>
        <dbReference type="EnsemblPlants" id="TraesCS3B02G150300.1.cds1"/>
    </source>
</evidence>